<dbReference type="EMBL" id="CP054698">
    <property type="protein sequence ID" value="QMS89872.1"/>
    <property type="molecule type" value="Genomic_DNA"/>
</dbReference>
<evidence type="ECO:0000256" key="1">
    <source>
        <dbReference type="SAM" id="MobiDB-lite"/>
    </source>
</evidence>
<evidence type="ECO:0000313" key="4">
    <source>
        <dbReference type="Proteomes" id="UP000514713"/>
    </source>
</evidence>
<keyword evidence="2" id="KW-1133">Transmembrane helix</keyword>
<accession>A0A7D7LG73</accession>
<dbReference type="InterPro" id="IPR049774">
    <property type="entry name" value="EPS_HpsA-like"/>
</dbReference>
<protein>
    <submittedName>
        <fullName evidence="3">Uncharacterized protein</fullName>
    </submittedName>
</protein>
<keyword evidence="2" id="KW-0472">Membrane</keyword>
<dbReference type="KEGG" id="ned:HUN01_20630"/>
<evidence type="ECO:0000313" key="3">
    <source>
        <dbReference type="EMBL" id="QMS89872.1"/>
    </source>
</evidence>
<feature type="region of interest" description="Disordered" evidence="1">
    <location>
        <begin position="522"/>
        <end position="544"/>
    </location>
</feature>
<proteinExistence type="predicted"/>
<dbReference type="Proteomes" id="UP000514713">
    <property type="component" value="Chromosome"/>
</dbReference>
<gene>
    <name evidence="3" type="ORF">HUN01_20630</name>
</gene>
<feature type="transmembrane region" description="Helical" evidence="2">
    <location>
        <begin position="51"/>
        <end position="72"/>
    </location>
</feature>
<organism evidence="3 4">
    <name type="scientific">Nostoc edaphicum CCNP1411</name>
    <dbReference type="NCBI Taxonomy" id="1472755"/>
    <lineage>
        <taxon>Bacteria</taxon>
        <taxon>Bacillati</taxon>
        <taxon>Cyanobacteriota</taxon>
        <taxon>Cyanophyceae</taxon>
        <taxon>Nostocales</taxon>
        <taxon>Nostocaceae</taxon>
        <taxon>Nostoc</taxon>
    </lineage>
</organism>
<sequence length="1564" mass="169830">MSRKRQLFKAIKKNFAQISKQFLSAINKQIIWLLRACFGTRRRRGSENAGFLLPTVAMVLIVVVLLTTAILFRSFERSKNASNVRVNEAVLNAATPAIDRARAKLDKLFEDRRLPRATPSDTALESALKNYLNEYTFGDETQLNLNYTSQTALPTAWMFPIDTNNNGKFDSYTLYGIYFRNPPITGGTYSRARNPLEARTPPMTSGSISNGCEDTLGTSATLVGSTGWFNIAGKLKKSFFVYTANVPITNLPTADQDKYEVFTGNKGFSGLEYQQDRIQLPLVNNAVVYEDDIELTPGPTFNLNGRILTNSNLLTGSGFQFVTLYQVSSRDSCFYDDENAKIIVGGNLAAGLFTGDDDLNNSTGVHLFQGKGVNPNTASGVKDNKSVNGIPKNIAYNSLAYVQRINLLVQAQTANNASTDPQEVKDGITQQLKVLNLTAATASTEQQATIRNNQLGLYFKKRTRRVPYNEVAFGIDAVGTYTTATVLQGSGESLRPPDTWVYPFDPSDGKTRTNYANLTLKPNTSDNTKLLPSATEPTKQQQVGKEQYVGDRILLGNNLPALWWNGTTFIGSNSTDTQNITGINWDDPSTVNRNRRSRVQQLADLGTVERDGDWESAASKIPTTLQDPVGGLRVVTGAGIYLPEDFTVSTVKADLDKALNSAFGGTNRIWSDLMPVPNTIDINAGDNSIQDTRNSNIALPIITPPSPTPPPLKPYTPYLRMRATAVYHYQKSGYNALTPAPIACISNFYDPTSFTTAKNLNSLPSASGTVFIPNFIYDKAAGGKSHNGIVYAPPTKAVSDYSDLLNYQASLRYPNGRLVNEVLSKALPKVTAGSSLTLSEQSAIDAAICAIQILDGTIGNPDNSVIPHGAIYETAFLDARQIKAIHKDVDATTLLSTPGVQTFTNADGVNGDGTGTVANPNTQYELAKETRQPLEIRATVLDYNALRLKAYGSATPQEYLIPNSGIIYATRDDALLDLSANSSNGKDVQKSNSSVDFKLDPTRRPNAIMLRNGDPTGNPNGSLWRVQTYRDVEKGLILASNLPVYIKGDFNKHTQEEFTTALASDLSNFYSRTAATRNKNFACRTGDARLPNCTTGDAWRPASVLSDAITLLSNNFELGYRNDGDYDLNNNLGDASSIIGNATSTPVIPGFQKNGFATNNTNVINASWYGTDGLPKDLDTTKTGTQGSSYLNNFVTPIQRRKNAPEYLMEVCPKLPASACDPATDWWVTLPGDATYPGGIRASDTTNSLGLTFDITKHKAATTAVSPNANYLSYPRRVAFLRDTTSGVLTVDGSNKPTIIGIKGGTITQFPLSSFNSTNRPDSKDNALWFQTTTANDDTKPPKFTLGSGTSDQPILSPVLQIQVAFGTDETISPTSTSRIGPSNTQDSYWIQWATPTTFNLAAAGGDTPARPTEDNGGLHNFVRFLENWNPTGDLNAAVAAIVNGSFIQRTRSVYATAPFVAFLNNSPTITSSPPTVYPIANAGGQIPFYQAPKRQWGYDVALLSQSPDAFSQKLAITPDDKPNEYFREVGRDDVWVQTLLCAKKASDNTNAVDTSQLPTSGCS</sequence>
<dbReference type="NCBIfam" id="NF038301">
    <property type="entry name" value="EPS_HpsA"/>
    <property type="match status" value="1"/>
</dbReference>
<evidence type="ECO:0000256" key="2">
    <source>
        <dbReference type="SAM" id="Phobius"/>
    </source>
</evidence>
<dbReference type="RefSeq" id="WP_181927766.1">
    <property type="nucleotide sequence ID" value="NZ_CP054698.1"/>
</dbReference>
<keyword evidence="2" id="KW-0812">Transmembrane</keyword>
<reference evidence="4" key="1">
    <citation type="submission" date="2020-06" db="EMBL/GenBank/DDBJ databases">
        <title>Nostoc edaphicum CCNP1411 genome.</title>
        <authorList>
            <person name="Fidor A."/>
            <person name="Grabski M."/>
            <person name="Gawor J."/>
            <person name="Gromadka R."/>
            <person name="Wegrzyn G."/>
            <person name="Mazur-Marzec H."/>
        </authorList>
    </citation>
    <scope>NUCLEOTIDE SEQUENCE [LARGE SCALE GENOMIC DNA]</scope>
    <source>
        <strain evidence="4">CCNP1411</strain>
    </source>
</reference>
<keyword evidence="4" id="KW-1185">Reference proteome</keyword>
<name>A0A7D7LG73_9NOSO</name>